<dbReference type="InterPro" id="IPR052845">
    <property type="entry name" value="Axonemal_dynein_LC_domain"/>
</dbReference>
<dbReference type="GeneID" id="101236342"/>
<accession>A0ABM4BF23</accession>
<dbReference type="Pfam" id="PF10211">
    <property type="entry name" value="Ax_dynein_light"/>
    <property type="match status" value="1"/>
</dbReference>
<keyword evidence="3" id="KW-1185">Reference proteome</keyword>
<organism evidence="3 4">
    <name type="scientific">Hydra vulgaris</name>
    <name type="common">Hydra</name>
    <name type="synonym">Hydra attenuata</name>
    <dbReference type="NCBI Taxonomy" id="6087"/>
    <lineage>
        <taxon>Eukaryota</taxon>
        <taxon>Metazoa</taxon>
        <taxon>Cnidaria</taxon>
        <taxon>Hydrozoa</taxon>
        <taxon>Hydroidolina</taxon>
        <taxon>Anthoathecata</taxon>
        <taxon>Aplanulata</taxon>
        <taxon>Hydridae</taxon>
        <taxon>Hydra</taxon>
    </lineage>
</organism>
<evidence type="ECO:0000256" key="1">
    <source>
        <dbReference type="ARBA" id="ARBA00023054"/>
    </source>
</evidence>
<sequence length="944" mass="108628">MDSILHEDPTSKNSNKRKQTLPPINNDKIFDYLPESILATLTHRNKKYENLGPINKTYKAKVDNVWNHEKSRAKIKHLIEQPFCICGAGKDISFLVDANTIDHFRSSNSNGLNINEATDTIIPKEFHVVKHKGTLGLEILEDKYTAQVKNHEEHLMIFPSMNPAGRQEAAQLLKTMNEMLKKAGIFERHEVLGADGEEADSKIESLLKLVQDEQKIYNIVFNEIIRQVSVDCLERGKILAELRKHYASLLYKVPIHIKNLHDEILAIRALDKRLTEELINFKSTIKHLTNELHDVQLHDQEITCKAMETKEELDEVLKDSQADASRLLDYHELYELQRHRMENQLSKLIDERNLWTETAFMLSLKVIEKHKMMTLHRLHLFEELWHNIISQAVKTLLQKDEQQMELIKNNVNDWLRVGNLFDERLSQAEVNSYLDIKEVFLEIKDWASKFQTQQEKGFQHLLNGINIKELLSRLKSWEKHFLNEADRFSDAILLCNEDDLLKMTSCLDLCWENSAQVFHRHFLKNKQHPQHTIMIELKKKIKALHNHLSIRMCGENGLTKSINSLTYTMNKWINKINGVIDGQLLFDSEWIQFAGHLQQQWLDSISNILSILSTSINNLKFDANTLESSPQTCDIVLSEKKKSKSQFMLVSEELQIWLNNTVESINEENNKTLEQVSLTHLSMIRWAIIFLLRMTPDVESRNASKVTVADVKSVISLSILDECSSQAIVKQANTIFKNLASLCELVNEALKNDSALFSSEDLKKIEIESQGWIQTASLLAKELSDEFVQVDTFTQGQTSLIAYKKIEKKQFSSKTNPQEDVFVTVSEDLHSNQIIDVSVDDLDPSDNLSPKVNIISDNEILIRKSVNSFNKVLKTAFKEGPVLNNDELNSLQHLQSQLISTEERAQMAEERALAAELSLKISDEKIKALERNGMKLSKHLLTKN</sequence>
<evidence type="ECO:0000313" key="3">
    <source>
        <dbReference type="Proteomes" id="UP001652625"/>
    </source>
</evidence>
<dbReference type="PANTHER" id="PTHR23052">
    <property type="entry name" value="AXONEMAL DYNEIN LIGHT CHAIN DOMAIN-CONTAINING PROTEIN 1"/>
    <property type="match status" value="1"/>
</dbReference>
<gene>
    <name evidence="4" type="primary">LOC101236342</name>
</gene>
<reference evidence="3" key="1">
    <citation type="submission" date="2025-05" db="UniProtKB">
        <authorList>
            <consortium name="RefSeq"/>
        </authorList>
    </citation>
    <scope>NUCLEOTIDE SEQUENCE [LARGE SCALE GENOMIC DNA]</scope>
</reference>
<feature type="compositionally biased region" description="Basic and acidic residues" evidence="2">
    <location>
        <begin position="1"/>
        <end position="10"/>
    </location>
</feature>
<keyword evidence="1" id="KW-0175">Coiled coil</keyword>
<protein>
    <submittedName>
        <fullName evidence="4">Axonemal dynein light chain domain-containing protein 1 isoform X4</fullName>
    </submittedName>
</protein>
<name>A0ABM4BF23_HYDVU</name>
<feature type="region of interest" description="Disordered" evidence="2">
    <location>
        <begin position="1"/>
        <end position="22"/>
    </location>
</feature>
<dbReference type="PANTHER" id="PTHR23052:SF1">
    <property type="entry name" value="AXONEMAL DYNEIN LIGHT CHAIN DOMAIN-CONTAINING PROTEIN 1"/>
    <property type="match status" value="1"/>
</dbReference>
<dbReference type="Proteomes" id="UP001652625">
    <property type="component" value="Chromosome 02"/>
</dbReference>
<proteinExistence type="predicted"/>
<evidence type="ECO:0000313" key="4">
    <source>
        <dbReference type="RefSeq" id="XP_065647541.1"/>
    </source>
</evidence>
<dbReference type="InterPro" id="IPR019347">
    <property type="entry name" value="Axonemal_dynein_light_chain"/>
</dbReference>
<reference evidence="4" key="2">
    <citation type="submission" date="2025-08" db="UniProtKB">
        <authorList>
            <consortium name="RefSeq"/>
        </authorList>
    </citation>
    <scope>IDENTIFICATION</scope>
</reference>
<evidence type="ECO:0000256" key="2">
    <source>
        <dbReference type="SAM" id="MobiDB-lite"/>
    </source>
</evidence>
<dbReference type="RefSeq" id="XP_065647541.1">
    <property type="nucleotide sequence ID" value="XM_065791469.1"/>
</dbReference>